<proteinExistence type="predicted"/>
<dbReference type="RefSeq" id="WP_091006566.1">
    <property type="nucleotide sequence ID" value="NZ_CP041743.1"/>
</dbReference>
<keyword evidence="3" id="KW-1185">Reference proteome</keyword>
<keyword evidence="1" id="KW-0472">Membrane</keyword>
<dbReference type="OrthoDB" id="8970555at2"/>
<dbReference type="AlphaFoldDB" id="A0A1I3DFT3"/>
<dbReference type="EMBL" id="FOQU01000001">
    <property type="protein sequence ID" value="SFH85331.1"/>
    <property type="molecule type" value="Genomic_DNA"/>
</dbReference>
<sequence length="190" mass="20834">MLIITMLLRRIAGRLSAVPTTSGRLPRDSSASNHVPAPLYWRTPWLRWHLLSWITLTLLAPPFWAIGILLTINPHSDQPWFWPATMAIVPLANGLAILLTNQRHHRARFTSRRDVTLYYFAVSMPMCCALFTLVLWATNAITGLVGPLAVGTHGTPSTVIALWAAGLIAGVGISSSAHASILHAWLAFEA</sequence>
<accession>A0A1I3DFT3</accession>
<keyword evidence="1" id="KW-0812">Transmembrane</keyword>
<feature type="transmembrane region" description="Helical" evidence="1">
    <location>
        <begin position="50"/>
        <end position="74"/>
    </location>
</feature>
<name>A0A1I3DFT3_9BURK</name>
<feature type="transmembrane region" description="Helical" evidence="1">
    <location>
        <begin position="161"/>
        <end position="188"/>
    </location>
</feature>
<feature type="transmembrane region" description="Helical" evidence="1">
    <location>
        <begin position="80"/>
        <end position="99"/>
    </location>
</feature>
<reference evidence="2 3" key="1">
    <citation type="submission" date="2016-10" db="EMBL/GenBank/DDBJ databases">
        <authorList>
            <person name="de Groot N.N."/>
        </authorList>
    </citation>
    <scope>NUCLEOTIDE SEQUENCE [LARGE SCALE GENOMIC DNA]</scope>
    <source>
        <strain evidence="2 3">LMG 23650</strain>
    </source>
</reference>
<protein>
    <submittedName>
        <fullName evidence="2">Uncharacterized protein</fullName>
    </submittedName>
</protein>
<evidence type="ECO:0000313" key="2">
    <source>
        <dbReference type="EMBL" id="SFH85331.1"/>
    </source>
</evidence>
<evidence type="ECO:0000256" key="1">
    <source>
        <dbReference type="SAM" id="Phobius"/>
    </source>
</evidence>
<evidence type="ECO:0000313" key="3">
    <source>
        <dbReference type="Proteomes" id="UP000199548"/>
    </source>
</evidence>
<gene>
    <name evidence="2" type="ORF">SAMN05192543_101273</name>
</gene>
<feature type="transmembrane region" description="Helical" evidence="1">
    <location>
        <begin position="119"/>
        <end position="141"/>
    </location>
</feature>
<keyword evidence="1" id="KW-1133">Transmembrane helix</keyword>
<organism evidence="2 3">
    <name type="scientific">Paraburkholderia megapolitana</name>
    <dbReference type="NCBI Taxonomy" id="420953"/>
    <lineage>
        <taxon>Bacteria</taxon>
        <taxon>Pseudomonadati</taxon>
        <taxon>Pseudomonadota</taxon>
        <taxon>Betaproteobacteria</taxon>
        <taxon>Burkholderiales</taxon>
        <taxon>Burkholderiaceae</taxon>
        <taxon>Paraburkholderia</taxon>
    </lineage>
</organism>
<dbReference type="Proteomes" id="UP000199548">
    <property type="component" value="Unassembled WGS sequence"/>
</dbReference>